<evidence type="ECO:0000313" key="3">
    <source>
        <dbReference type="EMBL" id="GAA0771862.1"/>
    </source>
</evidence>
<evidence type="ECO:0000256" key="1">
    <source>
        <dbReference type="SAM" id="SignalP"/>
    </source>
</evidence>
<evidence type="ECO:0000259" key="2">
    <source>
        <dbReference type="Pfam" id="PF14478"/>
    </source>
</evidence>
<dbReference type="Pfam" id="PF14478">
    <property type="entry name" value="DUF4430"/>
    <property type="match status" value="1"/>
</dbReference>
<keyword evidence="4" id="KW-1185">Reference proteome</keyword>
<dbReference type="EMBL" id="BAAACI010000005">
    <property type="protein sequence ID" value="GAA0771862.1"/>
    <property type="molecule type" value="Genomic_DNA"/>
</dbReference>
<evidence type="ECO:0000313" key="4">
    <source>
        <dbReference type="Proteomes" id="UP001501047"/>
    </source>
</evidence>
<comment type="caution">
    <text evidence="3">The sequence shown here is derived from an EMBL/GenBank/DDBJ whole genome shotgun (WGS) entry which is preliminary data.</text>
</comment>
<keyword evidence="1" id="KW-0732">Signal</keyword>
<feature type="domain" description="Transcobalamin-like C-terminal" evidence="2">
    <location>
        <begin position="161"/>
        <end position="198"/>
    </location>
</feature>
<proteinExistence type="predicted"/>
<feature type="chain" id="PRO_5047438344" description="Transcobalamin-like C-terminal domain-containing protein" evidence="1">
    <location>
        <begin position="26"/>
        <end position="204"/>
    </location>
</feature>
<gene>
    <name evidence="3" type="ORF">GCM10008908_17000</name>
</gene>
<feature type="signal peptide" evidence="1">
    <location>
        <begin position="1"/>
        <end position="25"/>
    </location>
</feature>
<protein>
    <recommendedName>
        <fullName evidence="2">Transcobalamin-like C-terminal domain-containing protein</fullName>
    </recommendedName>
</protein>
<dbReference type="RefSeq" id="WP_343825534.1">
    <property type="nucleotide sequence ID" value="NZ_BAAACI010000005.1"/>
</dbReference>
<dbReference type="InterPro" id="IPR027954">
    <property type="entry name" value="Transcobalamin-like_C"/>
</dbReference>
<name>A0ABP3VWX4_CLOSU</name>
<accession>A0ABP3VWX4</accession>
<reference evidence="4" key="1">
    <citation type="journal article" date="2019" name="Int. J. Syst. Evol. Microbiol.">
        <title>The Global Catalogue of Microorganisms (GCM) 10K type strain sequencing project: providing services to taxonomists for standard genome sequencing and annotation.</title>
        <authorList>
            <consortium name="The Broad Institute Genomics Platform"/>
            <consortium name="The Broad Institute Genome Sequencing Center for Infectious Disease"/>
            <person name="Wu L."/>
            <person name="Ma J."/>
        </authorList>
    </citation>
    <scope>NUCLEOTIDE SEQUENCE [LARGE SCALE GENOMIC DNA]</scope>
    <source>
        <strain evidence="4">JCM 1417</strain>
    </source>
</reference>
<dbReference type="Proteomes" id="UP001501047">
    <property type="component" value="Unassembled WGS sequence"/>
</dbReference>
<sequence>MSKKMKKFFGFLLVLVMTLAINVNANINAFANANETVNVQIQMNGETYINETVNLNDLKSKLSSINSDHLYSTQPYTNYATEGIKTPTTADALIFAYNQYYMSQGSAEVTPLLDTNYPNTEAAISYNWDLKPYTGNPGIYFIYFDGMTTVDNGTIQNSDGTHTWTGEAWTFYVNGVKSNSYASNISLTDGMTITFNYGTVSETW</sequence>
<organism evidence="3 4">
    <name type="scientific">Clostridium subterminale</name>
    <dbReference type="NCBI Taxonomy" id="1550"/>
    <lineage>
        <taxon>Bacteria</taxon>
        <taxon>Bacillati</taxon>
        <taxon>Bacillota</taxon>
        <taxon>Clostridia</taxon>
        <taxon>Eubacteriales</taxon>
        <taxon>Clostridiaceae</taxon>
        <taxon>Clostridium</taxon>
    </lineage>
</organism>